<sequence length="505" mass="56458">MADEEEVVVVAAAAVQEPEQGTDAGQGRAGKKAEDDGLDAADEQEVVSRVFQVMNKELIAQPLGEMFEGLGAHLHTLLEAKEELQEQLTPFFFGRGKQQFGFESSNARGLEFRTRDNPAPKPQERAPGDMEMQLEFSDTQEDMNGRKVAANRLSSYFSFGGMPTIDLISTVIRHMLQAAGAKGATGLHGQTFLKAMHKVFPDTHEFLDKVVFMDQTEMTVKTFDGVGGCGDALFCEISTYVNTRALKKSYHSVEHLLQHLKHYEFQMREGDWLAGRDDSQSAKDFEAEAATKPAMVSLRFENHGHNECFVRVFACLEQGKDHLLWVDPATQVPIVRDGRFAAVPFAMDEEQHFYAELNIKLRIYELGCASYKLPLIHMCLLKQARESAGKPETFKMQLLCFSPHNRLTLMALRPFINIDTMERLLMQSLDIDLGVHPKGSGSSSKTGNFELNFTVAIHPARAAVMKCMRFFMKAQLSRMDTLDFLADVLTPLGSDLVRFAKTADV</sequence>
<evidence type="ECO:0000256" key="1">
    <source>
        <dbReference type="SAM" id="MobiDB-lite"/>
    </source>
</evidence>
<feature type="compositionally biased region" description="Basic and acidic residues" evidence="1">
    <location>
        <begin position="110"/>
        <end position="126"/>
    </location>
</feature>
<proteinExistence type="predicted"/>
<dbReference type="EMBL" id="CAXAMM010014094">
    <property type="protein sequence ID" value="CAK9032916.1"/>
    <property type="molecule type" value="Genomic_DNA"/>
</dbReference>
<protein>
    <submittedName>
        <fullName evidence="2">Uncharacterized protein</fullName>
    </submittedName>
</protein>
<accession>A0ABP0L296</accession>
<gene>
    <name evidence="2" type="ORF">SCF082_LOCUS20262</name>
</gene>
<feature type="region of interest" description="Disordered" evidence="1">
    <location>
        <begin position="12"/>
        <end position="39"/>
    </location>
</feature>
<organism evidence="2 3">
    <name type="scientific">Durusdinium trenchii</name>
    <dbReference type="NCBI Taxonomy" id="1381693"/>
    <lineage>
        <taxon>Eukaryota</taxon>
        <taxon>Sar</taxon>
        <taxon>Alveolata</taxon>
        <taxon>Dinophyceae</taxon>
        <taxon>Suessiales</taxon>
        <taxon>Symbiodiniaceae</taxon>
        <taxon>Durusdinium</taxon>
    </lineage>
</organism>
<reference evidence="2 3" key="1">
    <citation type="submission" date="2024-02" db="EMBL/GenBank/DDBJ databases">
        <authorList>
            <person name="Chen Y."/>
            <person name="Shah S."/>
            <person name="Dougan E. K."/>
            <person name="Thang M."/>
            <person name="Chan C."/>
        </authorList>
    </citation>
    <scope>NUCLEOTIDE SEQUENCE [LARGE SCALE GENOMIC DNA]</scope>
</reference>
<comment type="caution">
    <text evidence="2">The sequence shown here is derived from an EMBL/GenBank/DDBJ whole genome shotgun (WGS) entry which is preliminary data.</text>
</comment>
<name>A0ABP0L296_9DINO</name>
<dbReference type="Proteomes" id="UP001642464">
    <property type="component" value="Unassembled WGS sequence"/>
</dbReference>
<feature type="region of interest" description="Disordered" evidence="1">
    <location>
        <begin position="104"/>
        <end position="126"/>
    </location>
</feature>
<keyword evidence="3" id="KW-1185">Reference proteome</keyword>
<evidence type="ECO:0000313" key="3">
    <source>
        <dbReference type="Proteomes" id="UP001642464"/>
    </source>
</evidence>
<evidence type="ECO:0000313" key="2">
    <source>
        <dbReference type="EMBL" id="CAK9032916.1"/>
    </source>
</evidence>